<dbReference type="Pfam" id="PF00561">
    <property type="entry name" value="Abhydrolase_1"/>
    <property type="match status" value="1"/>
</dbReference>
<dbReference type="Gene3D" id="3.40.50.1820">
    <property type="entry name" value="alpha/beta hydrolase"/>
    <property type="match status" value="1"/>
</dbReference>
<dbReference type="InterPro" id="IPR050266">
    <property type="entry name" value="AB_hydrolase_sf"/>
</dbReference>
<comment type="caution">
    <text evidence="2">The sequence shown here is derived from an EMBL/GenBank/DDBJ whole genome shotgun (WGS) entry which is preliminary data.</text>
</comment>
<dbReference type="InterPro" id="IPR029058">
    <property type="entry name" value="AB_hydrolase_fold"/>
</dbReference>
<feature type="domain" description="AB hydrolase-1" evidence="1">
    <location>
        <begin position="20"/>
        <end position="246"/>
    </location>
</feature>
<keyword evidence="3" id="KW-1185">Reference proteome</keyword>
<dbReference type="PANTHER" id="PTHR43798">
    <property type="entry name" value="MONOACYLGLYCEROL LIPASE"/>
    <property type="match status" value="1"/>
</dbReference>
<dbReference type="Proteomes" id="UP000639606">
    <property type="component" value="Unassembled WGS sequence"/>
</dbReference>
<dbReference type="SUPFAM" id="SSF53474">
    <property type="entry name" value="alpha/beta-Hydrolases"/>
    <property type="match status" value="1"/>
</dbReference>
<dbReference type="PRINTS" id="PR00111">
    <property type="entry name" value="ABHYDROLASE"/>
</dbReference>
<gene>
    <name evidence="2" type="ORF">GCM10010185_02670</name>
</gene>
<dbReference type="RefSeq" id="WP_189221172.1">
    <property type="nucleotide sequence ID" value="NZ_BMRG01000001.1"/>
</dbReference>
<evidence type="ECO:0000259" key="1">
    <source>
        <dbReference type="Pfam" id="PF00561"/>
    </source>
</evidence>
<evidence type="ECO:0000313" key="3">
    <source>
        <dbReference type="Proteomes" id="UP000639606"/>
    </source>
</evidence>
<dbReference type="GO" id="GO:0016020">
    <property type="term" value="C:membrane"/>
    <property type="evidence" value="ECO:0007669"/>
    <property type="project" value="TreeGrafter"/>
</dbReference>
<proteinExistence type="predicted"/>
<evidence type="ECO:0000313" key="2">
    <source>
        <dbReference type="EMBL" id="GGP35292.1"/>
    </source>
</evidence>
<reference evidence="2" key="1">
    <citation type="journal article" date="2014" name="Int. J. Syst. Evol. Microbiol.">
        <title>Complete genome sequence of Corynebacterium casei LMG S-19264T (=DSM 44701T), isolated from a smear-ripened cheese.</title>
        <authorList>
            <consortium name="US DOE Joint Genome Institute (JGI-PGF)"/>
            <person name="Walter F."/>
            <person name="Albersmeier A."/>
            <person name="Kalinowski J."/>
            <person name="Ruckert C."/>
        </authorList>
    </citation>
    <scope>NUCLEOTIDE SEQUENCE</scope>
    <source>
        <strain evidence="2">JCM 3313</strain>
    </source>
</reference>
<sequence length="271" mass="28456">MTTGTKLPLGRVVRGSGPGLLLAHGAGGGVDANFGPILDGLAERRTVVGPDYPGTGRTPRAAGPLSLDGLADDLVAAAVEEGLETFAVAGYSLGAAVAVRAATRHPDRVTALVLTAGFARPNPRMLLAVRLWRELLEAGDRERLAAFLALMATGAPALDRLSQEALDAAVADTAASIPPGTAQHVDLAAEVDVRDDLAAIRVPTLVVCTRHDALVTPFLQRQLAEATPGAELVELEAGHLPFAERPAEWLAAIREFLDRGQENAARRTRRW</sequence>
<protein>
    <submittedName>
        <fullName evidence="2">3-oxoadipate enol-lactone hydrolase</fullName>
    </submittedName>
</protein>
<keyword evidence="2" id="KW-0378">Hydrolase</keyword>
<dbReference type="EMBL" id="BMRG01000001">
    <property type="protein sequence ID" value="GGP35292.1"/>
    <property type="molecule type" value="Genomic_DNA"/>
</dbReference>
<reference evidence="2" key="2">
    <citation type="submission" date="2020-09" db="EMBL/GenBank/DDBJ databases">
        <authorList>
            <person name="Sun Q."/>
            <person name="Ohkuma M."/>
        </authorList>
    </citation>
    <scope>NUCLEOTIDE SEQUENCE</scope>
    <source>
        <strain evidence="2">JCM 3313</strain>
    </source>
</reference>
<dbReference type="InterPro" id="IPR000073">
    <property type="entry name" value="AB_hydrolase_1"/>
</dbReference>
<dbReference type="AlphaFoldDB" id="A0A918AJM8"/>
<dbReference type="GO" id="GO:0016787">
    <property type="term" value="F:hydrolase activity"/>
    <property type="evidence" value="ECO:0007669"/>
    <property type="project" value="UniProtKB-KW"/>
</dbReference>
<accession>A0A918AJM8</accession>
<name>A0A918AJM8_9PSEU</name>
<organism evidence="2 3">
    <name type="scientific">Saccharothrix coeruleofusca</name>
    <dbReference type="NCBI Taxonomy" id="33919"/>
    <lineage>
        <taxon>Bacteria</taxon>
        <taxon>Bacillati</taxon>
        <taxon>Actinomycetota</taxon>
        <taxon>Actinomycetes</taxon>
        <taxon>Pseudonocardiales</taxon>
        <taxon>Pseudonocardiaceae</taxon>
        <taxon>Saccharothrix</taxon>
    </lineage>
</organism>
<dbReference type="PANTHER" id="PTHR43798:SF33">
    <property type="entry name" value="HYDROLASE, PUTATIVE (AFU_ORTHOLOGUE AFUA_2G14860)-RELATED"/>
    <property type="match status" value="1"/>
</dbReference>